<evidence type="ECO:0000256" key="6">
    <source>
        <dbReference type="SAM" id="Phobius"/>
    </source>
</evidence>
<accession>A0A917IR90</accession>
<evidence type="ECO:0000256" key="1">
    <source>
        <dbReference type="ARBA" id="ARBA00004651"/>
    </source>
</evidence>
<evidence type="ECO:0000256" key="2">
    <source>
        <dbReference type="ARBA" id="ARBA00022475"/>
    </source>
</evidence>
<dbReference type="PANTHER" id="PTHR30572:SF18">
    <property type="entry name" value="ABC-TYPE MACROLIDE FAMILY EXPORT SYSTEM PERMEASE COMPONENT 2"/>
    <property type="match status" value="1"/>
</dbReference>
<dbReference type="Pfam" id="PF12704">
    <property type="entry name" value="MacB_PCD"/>
    <property type="match status" value="2"/>
</dbReference>
<feature type="transmembrane region" description="Helical" evidence="6">
    <location>
        <begin position="684"/>
        <end position="708"/>
    </location>
</feature>
<name>A0A917IR90_9BACT</name>
<evidence type="ECO:0000313" key="9">
    <source>
        <dbReference type="EMBL" id="GGH61438.1"/>
    </source>
</evidence>
<comment type="caution">
    <text evidence="9">The sequence shown here is derived from an EMBL/GenBank/DDBJ whole genome shotgun (WGS) entry which is preliminary data.</text>
</comment>
<reference evidence="9" key="1">
    <citation type="journal article" date="2014" name="Int. J. Syst. Evol. Microbiol.">
        <title>Complete genome sequence of Corynebacterium casei LMG S-19264T (=DSM 44701T), isolated from a smear-ripened cheese.</title>
        <authorList>
            <consortium name="US DOE Joint Genome Institute (JGI-PGF)"/>
            <person name="Walter F."/>
            <person name="Albersmeier A."/>
            <person name="Kalinowski J."/>
            <person name="Ruckert C."/>
        </authorList>
    </citation>
    <scope>NUCLEOTIDE SEQUENCE</scope>
    <source>
        <strain evidence="9">CGMCC 1.15290</strain>
    </source>
</reference>
<evidence type="ECO:0000256" key="5">
    <source>
        <dbReference type="ARBA" id="ARBA00023136"/>
    </source>
</evidence>
<keyword evidence="2" id="KW-1003">Cell membrane</keyword>
<dbReference type="GO" id="GO:0005886">
    <property type="term" value="C:plasma membrane"/>
    <property type="evidence" value="ECO:0007669"/>
    <property type="project" value="UniProtKB-SubCell"/>
</dbReference>
<evidence type="ECO:0000259" key="7">
    <source>
        <dbReference type="Pfam" id="PF02687"/>
    </source>
</evidence>
<sequence>MIFNYLKIAFRSLRKRKGFTAINTIGLALGLATCMLIVFYVADELSYDRFYPHADRIYRINDDIKFGGNEKSYTTSPAPLSAALASELPQVEKAVRMRETGSVNVRKGSQNIQEMRTVFVDSTFFSVFQLQAVAGDIKHALGQPECMVITESRALKYFGKTDVVGQTLLLNGDRPFKVTGVVKDLPSQCHFHFDFFMSMGSLPEGKDESWLSNNFQTYLLLKEGTDVAAFEKSMAHLFKKNAGPQVQAYLHTSVEEFEQKGNYYRLNLINVQDIHLKSNRVGEFSANGNIQYVYIFSVIAAFILLIACVNFMNLSTARSANRAREVGVRKVLGSLRKQLIAQFLAESLLITFVAAILAVIIAVLLMPLFNHISGKELHFGWQAVKWLVPALVVTVVVVGCLAGSYPAFFLSAFQPVEVLKGKLSAGFKGGGLRSFLVVFQFAISVFLIIGTIVIYNQIQYIRNKDLGYNRDQLLVLHHLENLGNRAEALKQEVRQIPGVRNVTVTAYLPTLKNRSSSTMFRSPAMEQDKAVHSQIWWVDEEYIDALGLQLKAGRNFSREMGTDSAGVIINESAARLMGEADPLNKVLYLPRDNMLKTVKPFHVIGVIKDFNFNSLRDNITPLALFYGADVSVLGIKVSSENVGAVLTQVKNTWKKVAPDMELAYTFMDEDFDADYRAEQRIGTIAVSFTLLAILIACLGLFGLAAYAAEQRTKEIGIRKVLGADVSTIVTMLSADFIKLVVIAIVIAAPLAWMAMRQWLQGFAYRQSIQWWVLVLAAFAAVLIAFITISFQSIKAALTNPVKSLKSE</sequence>
<feature type="transmembrane region" description="Helical" evidence="6">
    <location>
        <begin position="386"/>
        <end position="413"/>
    </location>
</feature>
<dbReference type="RefSeq" id="WP_188950907.1">
    <property type="nucleotide sequence ID" value="NZ_BMIB01000001.1"/>
</dbReference>
<keyword evidence="5 6" id="KW-0472">Membrane</keyword>
<feature type="transmembrane region" description="Helical" evidence="6">
    <location>
        <begin position="292"/>
        <end position="314"/>
    </location>
</feature>
<keyword evidence="3 6" id="KW-0812">Transmembrane</keyword>
<dbReference type="GO" id="GO:0022857">
    <property type="term" value="F:transmembrane transporter activity"/>
    <property type="evidence" value="ECO:0007669"/>
    <property type="project" value="TreeGrafter"/>
</dbReference>
<feature type="transmembrane region" description="Helical" evidence="6">
    <location>
        <begin position="21"/>
        <end position="42"/>
    </location>
</feature>
<feature type="transmembrane region" description="Helical" evidence="6">
    <location>
        <begin position="720"/>
        <end position="748"/>
    </location>
</feature>
<feature type="transmembrane region" description="Helical" evidence="6">
    <location>
        <begin position="339"/>
        <end position="366"/>
    </location>
</feature>
<dbReference type="InterPro" id="IPR025857">
    <property type="entry name" value="MacB_PCD"/>
</dbReference>
<dbReference type="PANTHER" id="PTHR30572">
    <property type="entry name" value="MEMBRANE COMPONENT OF TRANSPORTER-RELATED"/>
    <property type="match status" value="1"/>
</dbReference>
<proteinExistence type="predicted"/>
<evidence type="ECO:0000313" key="10">
    <source>
        <dbReference type="Proteomes" id="UP000627292"/>
    </source>
</evidence>
<keyword evidence="10" id="KW-1185">Reference proteome</keyword>
<dbReference type="InterPro" id="IPR050250">
    <property type="entry name" value="Macrolide_Exporter_MacB"/>
</dbReference>
<comment type="subcellular location">
    <subcellularLocation>
        <location evidence="1">Cell membrane</location>
        <topology evidence="1">Multi-pass membrane protein</topology>
    </subcellularLocation>
</comment>
<dbReference type="Pfam" id="PF02687">
    <property type="entry name" value="FtsX"/>
    <property type="match status" value="2"/>
</dbReference>
<organism evidence="9 10">
    <name type="scientific">Filimonas zeae</name>
    <dbReference type="NCBI Taxonomy" id="1737353"/>
    <lineage>
        <taxon>Bacteria</taxon>
        <taxon>Pseudomonadati</taxon>
        <taxon>Bacteroidota</taxon>
        <taxon>Chitinophagia</taxon>
        <taxon>Chitinophagales</taxon>
        <taxon>Chitinophagaceae</taxon>
        <taxon>Filimonas</taxon>
    </lineage>
</organism>
<feature type="domain" description="MacB-like periplasmic core" evidence="8">
    <location>
        <begin position="20"/>
        <end position="235"/>
    </location>
</feature>
<reference evidence="9" key="2">
    <citation type="submission" date="2020-09" db="EMBL/GenBank/DDBJ databases">
        <authorList>
            <person name="Sun Q."/>
            <person name="Zhou Y."/>
        </authorList>
    </citation>
    <scope>NUCLEOTIDE SEQUENCE</scope>
    <source>
        <strain evidence="9">CGMCC 1.15290</strain>
    </source>
</reference>
<dbReference type="AlphaFoldDB" id="A0A917IR90"/>
<dbReference type="InterPro" id="IPR003838">
    <property type="entry name" value="ABC3_permease_C"/>
</dbReference>
<protein>
    <submittedName>
        <fullName evidence="9">ABC transporter permease</fullName>
    </submittedName>
</protein>
<feature type="domain" description="ABC3 transporter permease C-terminal" evidence="7">
    <location>
        <begin position="687"/>
        <end position="799"/>
    </location>
</feature>
<evidence type="ECO:0000256" key="4">
    <source>
        <dbReference type="ARBA" id="ARBA00022989"/>
    </source>
</evidence>
<feature type="transmembrane region" description="Helical" evidence="6">
    <location>
        <begin position="768"/>
        <end position="790"/>
    </location>
</feature>
<evidence type="ECO:0000259" key="8">
    <source>
        <dbReference type="Pfam" id="PF12704"/>
    </source>
</evidence>
<evidence type="ECO:0000256" key="3">
    <source>
        <dbReference type="ARBA" id="ARBA00022692"/>
    </source>
</evidence>
<dbReference type="EMBL" id="BMIB01000001">
    <property type="protein sequence ID" value="GGH61438.1"/>
    <property type="molecule type" value="Genomic_DNA"/>
</dbReference>
<dbReference type="Proteomes" id="UP000627292">
    <property type="component" value="Unassembled WGS sequence"/>
</dbReference>
<keyword evidence="4 6" id="KW-1133">Transmembrane helix</keyword>
<feature type="domain" description="ABC3 transporter permease C-terminal" evidence="7">
    <location>
        <begin position="298"/>
        <end position="410"/>
    </location>
</feature>
<gene>
    <name evidence="9" type="ORF">GCM10011379_10410</name>
</gene>
<feature type="transmembrane region" description="Helical" evidence="6">
    <location>
        <begin position="434"/>
        <end position="455"/>
    </location>
</feature>
<feature type="domain" description="MacB-like periplasmic core" evidence="8">
    <location>
        <begin position="434"/>
        <end position="623"/>
    </location>
</feature>